<dbReference type="Proteomes" id="UP000259173">
    <property type="component" value="Unassembled WGS sequence"/>
</dbReference>
<feature type="chain" id="PRO_5017634812" description="DUF2946 domain-containing protein" evidence="1">
    <location>
        <begin position="31"/>
        <end position="113"/>
    </location>
</feature>
<organism evidence="2 3">
    <name type="scientific">Hyphomonas atlantica</name>
    <dbReference type="NCBI Taxonomy" id="1280948"/>
    <lineage>
        <taxon>Bacteria</taxon>
        <taxon>Pseudomonadati</taxon>
        <taxon>Pseudomonadota</taxon>
        <taxon>Alphaproteobacteria</taxon>
        <taxon>Hyphomonadales</taxon>
        <taxon>Hyphomonadaceae</taxon>
        <taxon>Hyphomonas</taxon>
    </lineage>
</organism>
<comment type="caution">
    <text evidence="2">The sequence shown here is derived from an EMBL/GenBank/DDBJ whole genome shotgun (WGS) entry which is preliminary data.</text>
</comment>
<protein>
    <recommendedName>
        <fullName evidence="4">DUF2946 domain-containing protein</fullName>
    </recommendedName>
</protein>
<name>A0A3B9KZ95_9PROT</name>
<dbReference type="EMBL" id="DMBR01000093">
    <property type="protein sequence ID" value="HAE93549.1"/>
    <property type="molecule type" value="Genomic_DNA"/>
</dbReference>
<proteinExistence type="predicted"/>
<evidence type="ECO:0000256" key="1">
    <source>
        <dbReference type="SAM" id="SignalP"/>
    </source>
</evidence>
<reference evidence="2 3" key="1">
    <citation type="journal article" date="2018" name="Nat. Biotechnol.">
        <title>A standardized bacterial taxonomy based on genome phylogeny substantially revises the tree of life.</title>
        <authorList>
            <person name="Parks D.H."/>
            <person name="Chuvochina M."/>
            <person name="Waite D.W."/>
            <person name="Rinke C."/>
            <person name="Skarshewski A."/>
            <person name="Chaumeil P.A."/>
            <person name="Hugenholtz P."/>
        </authorList>
    </citation>
    <scope>NUCLEOTIDE SEQUENCE [LARGE SCALE GENOMIC DNA]</scope>
    <source>
        <strain evidence="2">UBA8557</strain>
    </source>
</reference>
<sequence length="113" mass="12355">MKTVMQRAFMRIVVMFVIATSIFAAPLANAVHIETSSIDLCVVEGVQDLANRGHADHEHDGHLHQCAQCHVHFHLGNQPPRSVLAEDGDNYRLPLSSRAISASISPLLQPPKA</sequence>
<accession>A0A3B9KZ95</accession>
<evidence type="ECO:0000313" key="2">
    <source>
        <dbReference type="EMBL" id="HAE93549.1"/>
    </source>
</evidence>
<dbReference type="AlphaFoldDB" id="A0A3B9KZ95"/>
<evidence type="ECO:0000313" key="3">
    <source>
        <dbReference type="Proteomes" id="UP000259173"/>
    </source>
</evidence>
<keyword evidence="1" id="KW-0732">Signal</keyword>
<feature type="signal peptide" evidence="1">
    <location>
        <begin position="1"/>
        <end position="30"/>
    </location>
</feature>
<evidence type="ECO:0008006" key="4">
    <source>
        <dbReference type="Google" id="ProtNLM"/>
    </source>
</evidence>
<gene>
    <name evidence="2" type="ORF">DCG65_03255</name>
</gene>